<accession>A0A9P5Y7K3</accession>
<name>A0A9P5Y7K3_9AGAR</name>
<feature type="region of interest" description="Disordered" evidence="1">
    <location>
        <begin position="102"/>
        <end position="150"/>
    </location>
</feature>
<feature type="region of interest" description="Disordered" evidence="1">
    <location>
        <begin position="215"/>
        <end position="248"/>
    </location>
</feature>
<evidence type="ECO:0000256" key="1">
    <source>
        <dbReference type="SAM" id="MobiDB-lite"/>
    </source>
</evidence>
<feature type="region of interest" description="Disordered" evidence="1">
    <location>
        <begin position="320"/>
        <end position="364"/>
    </location>
</feature>
<feature type="compositionally biased region" description="Basic and acidic residues" evidence="1">
    <location>
        <begin position="551"/>
        <end position="561"/>
    </location>
</feature>
<dbReference type="EMBL" id="MU150250">
    <property type="protein sequence ID" value="KAF9465017.1"/>
    <property type="molecule type" value="Genomic_DNA"/>
</dbReference>
<evidence type="ECO:0000313" key="2">
    <source>
        <dbReference type="EMBL" id="KAF9465017.1"/>
    </source>
</evidence>
<feature type="region of interest" description="Disordered" evidence="1">
    <location>
        <begin position="1"/>
        <end position="68"/>
    </location>
</feature>
<proteinExistence type="predicted"/>
<dbReference type="Proteomes" id="UP000807353">
    <property type="component" value="Unassembled WGS sequence"/>
</dbReference>
<dbReference type="OrthoDB" id="3215534at2759"/>
<feature type="compositionally biased region" description="Basic and acidic residues" evidence="1">
    <location>
        <begin position="523"/>
        <end position="533"/>
    </location>
</feature>
<gene>
    <name evidence="2" type="ORF">BDZ94DRAFT_1320616</name>
</gene>
<protein>
    <submittedName>
        <fullName evidence="2">Uncharacterized protein</fullName>
    </submittedName>
</protein>
<sequence>MPRTREVSVTDRTLRGGGVNDSSSSRESSPRRPNKRSFSPTSDDGDLVIPPIVDDDTPPPPERPIIRQPVAFAWDASSSISSDPVPLNTYQASLPNASALSNASFLPGQVPTPPLPATRKSPATARKGEKTTKKRKITEYSGQTTRFRLSAYDPTVSTEPPLHHGSGPYSAQFRATPSESGYQYSVAPSPTPTLTSLYGYSADGDSSMSISPHPQFPPAGETRTVNTKRVKATEKRAPKRKPTTSRVKGGKTNVFVTQRASTSTVPPSHRHIDDLSANMIPNTNRYYRRNYESDMHSQDSEDAGYLRGDDQSHNRIEKTLSNPIVVESLARHPPARPTPLNKTPASAARERISGGTSEVPDPGVRRPLRQIRMVTILIQDLRSGTTDHQLAEVKIPLKDADDSGDGFWADAKELSEKLQAGPCRIDGPAKVYTLRGKYRQFFLRVSAENVDEFISANIVIKPDRTLNVVVETLLPPGTLPKPPQIPRDLRSPSPEVHELTLDELKDNGARGSYRTSTSPPKNSRSDPSTKESAEQILSPSHRSPLRSIRRKEREKNARESKSPSPLRNVNQDYRPYDSPTSDQESEEIHQLVSTATDSLIRKETGLAEFFRARAAPQRASEVLKQYRFVQKLIDKLVDKKAPFSTAYHLIQPSHIAQALKIDDPKFVSNCTETLVLLELYGINGKRGEDPAVINILNDETDPEYNAKPIKRLLHLLRNIDEAWKKRYRTSISTDGTEGDSDRSPT</sequence>
<feature type="compositionally biased region" description="Polar residues" evidence="1">
    <location>
        <begin position="513"/>
        <end position="522"/>
    </location>
</feature>
<feature type="region of interest" description="Disordered" evidence="1">
    <location>
        <begin position="501"/>
        <end position="590"/>
    </location>
</feature>
<evidence type="ECO:0000313" key="3">
    <source>
        <dbReference type="Proteomes" id="UP000807353"/>
    </source>
</evidence>
<organism evidence="2 3">
    <name type="scientific">Collybia nuda</name>
    <dbReference type="NCBI Taxonomy" id="64659"/>
    <lineage>
        <taxon>Eukaryota</taxon>
        <taxon>Fungi</taxon>
        <taxon>Dikarya</taxon>
        <taxon>Basidiomycota</taxon>
        <taxon>Agaricomycotina</taxon>
        <taxon>Agaricomycetes</taxon>
        <taxon>Agaricomycetidae</taxon>
        <taxon>Agaricales</taxon>
        <taxon>Tricholomatineae</taxon>
        <taxon>Clitocybaceae</taxon>
        <taxon>Collybia</taxon>
    </lineage>
</organism>
<feature type="compositionally biased region" description="Polar residues" evidence="1">
    <location>
        <begin position="562"/>
        <end position="571"/>
    </location>
</feature>
<feature type="compositionally biased region" description="Basic and acidic residues" evidence="1">
    <location>
        <begin position="1"/>
        <end position="14"/>
    </location>
</feature>
<keyword evidence="3" id="KW-1185">Reference proteome</keyword>
<reference evidence="2" key="1">
    <citation type="submission" date="2020-11" db="EMBL/GenBank/DDBJ databases">
        <authorList>
            <consortium name="DOE Joint Genome Institute"/>
            <person name="Ahrendt S."/>
            <person name="Riley R."/>
            <person name="Andreopoulos W."/>
            <person name="Labutti K."/>
            <person name="Pangilinan J."/>
            <person name="Ruiz-Duenas F.J."/>
            <person name="Barrasa J.M."/>
            <person name="Sanchez-Garcia M."/>
            <person name="Camarero S."/>
            <person name="Miyauchi S."/>
            <person name="Serrano A."/>
            <person name="Linde D."/>
            <person name="Babiker R."/>
            <person name="Drula E."/>
            <person name="Ayuso-Fernandez I."/>
            <person name="Pacheco R."/>
            <person name="Padilla G."/>
            <person name="Ferreira P."/>
            <person name="Barriuso J."/>
            <person name="Kellner H."/>
            <person name="Castanera R."/>
            <person name="Alfaro M."/>
            <person name="Ramirez L."/>
            <person name="Pisabarro A.G."/>
            <person name="Kuo A."/>
            <person name="Tritt A."/>
            <person name="Lipzen A."/>
            <person name="He G."/>
            <person name="Yan M."/>
            <person name="Ng V."/>
            <person name="Cullen D."/>
            <person name="Martin F."/>
            <person name="Rosso M.-N."/>
            <person name="Henrissat B."/>
            <person name="Hibbett D."/>
            <person name="Martinez A.T."/>
            <person name="Grigoriev I.V."/>
        </authorList>
    </citation>
    <scope>NUCLEOTIDE SEQUENCE</scope>
    <source>
        <strain evidence="2">CBS 247.69</strain>
    </source>
</reference>
<dbReference type="AlphaFoldDB" id="A0A9P5Y7K3"/>
<comment type="caution">
    <text evidence="2">The sequence shown here is derived from an EMBL/GenBank/DDBJ whole genome shotgun (WGS) entry which is preliminary data.</text>
</comment>